<name>A0A0K1Q8K6_9BACT</name>
<reference evidence="1 2" key="1">
    <citation type="submission" date="2015-08" db="EMBL/GenBank/DDBJ databases">
        <authorList>
            <person name="Babu N.S."/>
            <person name="Beckwith C.J."/>
            <person name="Beseler K.G."/>
            <person name="Brison A."/>
            <person name="Carone J.V."/>
            <person name="Caskin T.P."/>
            <person name="Diamond M."/>
            <person name="Durham M.E."/>
            <person name="Foxe J.M."/>
            <person name="Go M."/>
            <person name="Henderson B.A."/>
            <person name="Jones I.B."/>
            <person name="McGettigan J.A."/>
            <person name="Micheletti S.J."/>
            <person name="Nasrallah M.E."/>
            <person name="Ortiz D."/>
            <person name="Piller C.R."/>
            <person name="Privatt S.R."/>
            <person name="Schneider S.L."/>
            <person name="Sharp S."/>
            <person name="Smith T.C."/>
            <person name="Stanton J.D."/>
            <person name="Ullery H.E."/>
            <person name="Wilson R.J."/>
            <person name="Serrano M.G."/>
            <person name="Buck G."/>
            <person name="Lee V."/>
            <person name="Wang Y."/>
            <person name="Carvalho R."/>
            <person name="Voegtly L."/>
            <person name="Shi R."/>
            <person name="Duckworth R."/>
            <person name="Johnson A."/>
            <person name="Loviza R."/>
            <person name="Walstead R."/>
            <person name="Shah Z."/>
            <person name="Kiflezghi M."/>
            <person name="Wade K."/>
            <person name="Ball S.L."/>
            <person name="Bradley K.W."/>
            <person name="Asai D.J."/>
            <person name="Bowman C.A."/>
            <person name="Russell D.A."/>
            <person name="Pope W.H."/>
            <person name="Jacobs-Sera D."/>
            <person name="Hendrix R.W."/>
            <person name="Hatfull G.F."/>
        </authorList>
    </citation>
    <scope>NUCLEOTIDE SEQUENCE [LARGE SCALE GENOMIC DNA]</scope>
    <source>
        <strain evidence="1 2">DSM 27648</strain>
    </source>
</reference>
<evidence type="ECO:0000313" key="2">
    <source>
        <dbReference type="Proteomes" id="UP000064967"/>
    </source>
</evidence>
<dbReference type="STRING" id="1391654.AKJ09_08665"/>
<evidence type="ECO:0008006" key="3">
    <source>
        <dbReference type="Google" id="ProtNLM"/>
    </source>
</evidence>
<dbReference type="NCBIfam" id="NF033768">
    <property type="entry name" value="myxo_SS_tail"/>
    <property type="match status" value="1"/>
</dbReference>
<dbReference type="InterPro" id="IPR049806">
    <property type="entry name" value="MasK-like_C"/>
</dbReference>
<dbReference type="Proteomes" id="UP000064967">
    <property type="component" value="Chromosome"/>
</dbReference>
<dbReference type="Gene3D" id="3.30.1150.10">
    <property type="match status" value="1"/>
</dbReference>
<accession>A0A0K1Q8K6</accession>
<proteinExistence type="predicted"/>
<organism evidence="1 2">
    <name type="scientific">Labilithrix luteola</name>
    <dbReference type="NCBI Taxonomy" id="1391654"/>
    <lineage>
        <taxon>Bacteria</taxon>
        <taxon>Pseudomonadati</taxon>
        <taxon>Myxococcota</taxon>
        <taxon>Polyangia</taxon>
        <taxon>Polyangiales</taxon>
        <taxon>Labilitrichaceae</taxon>
        <taxon>Labilithrix</taxon>
    </lineage>
</organism>
<dbReference type="KEGG" id="llu:AKJ09_08665"/>
<evidence type="ECO:0000313" key="1">
    <source>
        <dbReference type="EMBL" id="AKV02002.1"/>
    </source>
</evidence>
<dbReference type="RefSeq" id="WP_205633929.1">
    <property type="nucleotide sequence ID" value="NZ_CP012333.1"/>
</dbReference>
<dbReference type="AlphaFoldDB" id="A0A0K1Q8K6"/>
<keyword evidence="2" id="KW-1185">Reference proteome</keyword>
<dbReference type="PATRIC" id="fig|1391654.3.peg.8779"/>
<sequence>MNGRLEPALIQKIVRANFDGMRKCYEAGLARNARLEGRVATRFVIEQDGTVSDAVPVSDPAVGSTGPGDVPLPDAEVTACVAARLKMLRFPEPNGGIVRVVYPIVFHPGN</sequence>
<protein>
    <recommendedName>
        <fullName evidence="3">TonB C-terminal domain-containing protein</fullName>
    </recommendedName>
</protein>
<dbReference type="EMBL" id="CP012333">
    <property type="protein sequence ID" value="AKV02002.1"/>
    <property type="molecule type" value="Genomic_DNA"/>
</dbReference>
<gene>
    <name evidence="1" type="ORF">AKJ09_08665</name>
</gene>